<sequence>MLDEKYSEVRAAAHGRPQLLVLSSTPNATLGASDSISSPQRIENELPAAVPVASPSAVMTPVAVASQVLGASQGLGIEISPAVGIASNSGLVLLAIVFLWVNQVQLAKIEQAHQISTLF</sequence>
<feature type="transmembrane region" description="Helical" evidence="1">
    <location>
        <begin position="79"/>
        <end position="101"/>
    </location>
</feature>
<keyword evidence="1" id="KW-0472">Membrane</keyword>
<evidence type="ECO:0000313" key="2">
    <source>
        <dbReference type="EMBL" id="KAG0478039.1"/>
    </source>
</evidence>
<reference evidence="2 3" key="1">
    <citation type="journal article" date="2020" name="Nat. Food">
        <title>A phased Vanilla planifolia genome enables genetic improvement of flavour and production.</title>
        <authorList>
            <person name="Hasing T."/>
            <person name="Tang H."/>
            <person name="Brym M."/>
            <person name="Khazi F."/>
            <person name="Huang T."/>
            <person name="Chambers A.H."/>
        </authorList>
    </citation>
    <scope>NUCLEOTIDE SEQUENCE [LARGE SCALE GENOMIC DNA]</scope>
    <source>
        <tissue evidence="2">Leaf</tissue>
    </source>
</reference>
<keyword evidence="1" id="KW-0812">Transmembrane</keyword>
<dbReference type="AlphaFoldDB" id="A0A835QSS0"/>
<name>A0A835QSS0_VANPL</name>
<keyword evidence="1" id="KW-1133">Transmembrane helix</keyword>
<dbReference type="EMBL" id="JADCNM010000006">
    <property type="protein sequence ID" value="KAG0478039.1"/>
    <property type="molecule type" value="Genomic_DNA"/>
</dbReference>
<comment type="caution">
    <text evidence="2">The sequence shown here is derived from an EMBL/GenBank/DDBJ whole genome shotgun (WGS) entry which is preliminary data.</text>
</comment>
<dbReference type="Proteomes" id="UP000639772">
    <property type="component" value="Chromosome 6"/>
</dbReference>
<proteinExistence type="predicted"/>
<organism evidence="2 3">
    <name type="scientific">Vanilla planifolia</name>
    <name type="common">Vanilla</name>
    <dbReference type="NCBI Taxonomy" id="51239"/>
    <lineage>
        <taxon>Eukaryota</taxon>
        <taxon>Viridiplantae</taxon>
        <taxon>Streptophyta</taxon>
        <taxon>Embryophyta</taxon>
        <taxon>Tracheophyta</taxon>
        <taxon>Spermatophyta</taxon>
        <taxon>Magnoliopsida</taxon>
        <taxon>Liliopsida</taxon>
        <taxon>Asparagales</taxon>
        <taxon>Orchidaceae</taxon>
        <taxon>Vanilloideae</taxon>
        <taxon>Vanilleae</taxon>
        <taxon>Vanilla</taxon>
    </lineage>
</organism>
<gene>
    <name evidence="2" type="ORF">HPP92_012758</name>
</gene>
<evidence type="ECO:0000313" key="3">
    <source>
        <dbReference type="Proteomes" id="UP000639772"/>
    </source>
</evidence>
<protein>
    <submittedName>
        <fullName evidence="2">Uncharacterized protein</fullName>
    </submittedName>
</protein>
<accession>A0A835QSS0</accession>
<evidence type="ECO:0000256" key="1">
    <source>
        <dbReference type="SAM" id="Phobius"/>
    </source>
</evidence>